<dbReference type="Gene3D" id="3.30.870.10">
    <property type="entry name" value="Endonuclease Chain A"/>
    <property type="match status" value="1"/>
</dbReference>
<evidence type="ECO:0000256" key="3">
    <source>
        <dbReference type="ARBA" id="ARBA00023098"/>
    </source>
</evidence>
<evidence type="ECO:0000313" key="8">
    <source>
        <dbReference type="EMBL" id="KAL0851094.1"/>
    </source>
</evidence>
<feature type="domain" description="Phospholipase D-like" evidence="7">
    <location>
        <begin position="65"/>
        <end position="189"/>
    </location>
</feature>
<dbReference type="AlphaFoldDB" id="A0ABD0TP43"/>
<dbReference type="SUPFAM" id="SSF56024">
    <property type="entry name" value="Phospholipase D/nuclease"/>
    <property type="match status" value="1"/>
</dbReference>
<organism evidence="8 9">
    <name type="scientific">Loxostege sticticalis</name>
    <name type="common">Beet webworm moth</name>
    <dbReference type="NCBI Taxonomy" id="481309"/>
    <lineage>
        <taxon>Eukaryota</taxon>
        <taxon>Metazoa</taxon>
        <taxon>Ecdysozoa</taxon>
        <taxon>Arthropoda</taxon>
        <taxon>Hexapoda</taxon>
        <taxon>Insecta</taxon>
        <taxon>Pterygota</taxon>
        <taxon>Neoptera</taxon>
        <taxon>Endopterygota</taxon>
        <taxon>Lepidoptera</taxon>
        <taxon>Glossata</taxon>
        <taxon>Ditrysia</taxon>
        <taxon>Pyraloidea</taxon>
        <taxon>Crambidae</taxon>
        <taxon>Pyraustinae</taxon>
        <taxon>Loxostege</taxon>
    </lineage>
</organism>
<sequence length="209" mass="23676">MEYINWKNGLFISGPMLCGLAFKYIKNSIENKCEYSINEVLFYGATDEEKVKQIGLDNLFCINYAISQAKSTVDVCVPSLESETIAKSLINVHLKNKAKVRIAIHNSDQFRNLNTFAKHGIEVKVIRSAERIEHEFALIDASEGVNDALAVMGSLDYETTRVNCNRDSTILTSEPKVVMNLQNEFDRIWNSTPNVFREKEDKSNLNNTS</sequence>
<reference evidence="8 9" key="1">
    <citation type="submission" date="2024-06" db="EMBL/GenBank/DDBJ databases">
        <title>A chromosome-level genome assembly of beet webworm, Loxostege sticticalis.</title>
        <authorList>
            <person name="Zhang Y."/>
        </authorList>
    </citation>
    <scope>NUCLEOTIDE SEQUENCE [LARGE SCALE GENOMIC DNA]</scope>
    <source>
        <strain evidence="8">AQ028</strain>
        <tissue evidence="8">Male pupae</tissue>
    </source>
</reference>
<proteinExistence type="inferred from homology"/>
<name>A0ABD0TP43_LOXSC</name>
<dbReference type="GO" id="GO:0016787">
    <property type="term" value="F:hydrolase activity"/>
    <property type="evidence" value="ECO:0007669"/>
    <property type="project" value="UniProtKB-KW"/>
</dbReference>
<dbReference type="PANTHER" id="PTHR43856:SF1">
    <property type="entry name" value="MITOCHONDRIAL CARDIOLIPIN HYDROLASE"/>
    <property type="match status" value="1"/>
</dbReference>
<gene>
    <name evidence="8" type="ORF">ABMA28_006966</name>
</gene>
<dbReference type="GO" id="GO:0016042">
    <property type="term" value="P:lipid catabolic process"/>
    <property type="evidence" value="ECO:0007669"/>
    <property type="project" value="UniProtKB-KW"/>
</dbReference>
<dbReference type="InterPro" id="IPR025202">
    <property type="entry name" value="PLD-like_dom"/>
</dbReference>
<evidence type="ECO:0000256" key="2">
    <source>
        <dbReference type="ARBA" id="ARBA00022963"/>
    </source>
</evidence>
<keyword evidence="2" id="KW-0442">Lipid degradation</keyword>
<dbReference type="Proteomes" id="UP001549921">
    <property type="component" value="Unassembled WGS sequence"/>
</dbReference>
<evidence type="ECO:0000256" key="1">
    <source>
        <dbReference type="ARBA" id="ARBA00022801"/>
    </source>
</evidence>
<evidence type="ECO:0000259" key="7">
    <source>
        <dbReference type="Pfam" id="PF13091"/>
    </source>
</evidence>
<evidence type="ECO:0000256" key="5">
    <source>
        <dbReference type="ARBA" id="ARBA00040549"/>
    </source>
</evidence>
<protein>
    <recommendedName>
        <fullName evidence="5">Mitochondrial cardiolipin hydrolase</fullName>
    </recommendedName>
    <alternativeName>
        <fullName evidence="6">Mitochondrial phospholipase</fullName>
    </alternativeName>
</protein>
<comment type="caution">
    <text evidence="8">The sequence shown here is derived from an EMBL/GenBank/DDBJ whole genome shotgun (WGS) entry which is preliminary data.</text>
</comment>
<dbReference type="EMBL" id="JBEDNZ010000002">
    <property type="protein sequence ID" value="KAL0851094.1"/>
    <property type="molecule type" value="Genomic_DNA"/>
</dbReference>
<evidence type="ECO:0000256" key="4">
    <source>
        <dbReference type="ARBA" id="ARBA00038012"/>
    </source>
</evidence>
<dbReference type="Pfam" id="PF13091">
    <property type="entry name" value="PLDc_2"/>
    <property type="match status" value="1"/>
</dbReference>
<dbReference type="PANTHER" id="PTHR43856">
    <property type="entry name" value="CARDIOLIPIN HYDROLASE"/>
    <property type="match status" value="1"/>
</dbReference>
<evidence type="ECO:0000256" key="6">
    <source>
        <dbReference type="ARBA" id="ARBA00043167"/>
    </source>
</evidence>
<dbReference type="InterPro" id="IPR051406">
    <property type="entry name" value="PLD_domain"/>
</dbReference>
<comment type="similarity">
    <text evidence="4">Belongs to the phospholipase D family. MitoPLD/Zucchini subfamily.</text>
</comment>
<keyword evidence="1" id="KW-0378">Hydrolase</keyword>
<keyword evidence="3" id="KW-0443">Lipid metabolism</keyword>
<evidence type="ECO:0000313" key="9">
    <source>
        <dbReference type="Proteomes" id="UP001549921"/>
    </source>
</evidence>
<accession>A0ABD0TP43</accession>